<dbReference type="PROSITE" id="PS51272">
    <property type="entry name" value="SLH"/>
    <property type="match status" value="1"/>
</dbReference>
<evidence type="ECO:0000313" key="4">
    <source>
        <dbReference type="Proteomes" id="UP000199516"/>
    </source>
</evidence>
<keyword evidence="1" id="KW-0732">Signal</keyword>
<reference evidence="3 4" key="1">
    <citation type="submission" date="2016-10" db="EMBL/GenBank/DDBJ databases">
        <authorList>
            <person name="de Groot N.N."/>
        </authorList>
    </citation>
    <scope>NUCLEOTIDE SEQUENCE [LARGE SCALE GENOMIC DNA]</scope>
    <source>
        <strain evidence="3 4">DSM 23995</strain>
    </source>
</reference>
<gene>
    <name evidence="3" type="ORF">SAMN05192532_1028</name>
</gene>
<evidence type="ECO:0000313" key="3">
    <source>
        <dbReference type="EMBL" id="SFE49497.1"/>
    </source>
</evidence>
<feature type="domain" description="SLH" evidence="2">
    <location>
        <begin position="39"/>
        <end position="102"/>
    </location>
</feature>
<sequence>MLLELDISQYIRKCGKVAATAALGSILYITSVNDSTAEPSESFPDVKNDYWAAEEIYWAEDRELIQGHKDGTFGPGEEMTEAQFVTMLSRYFGFETNRVNDDNHWAQRAYQSLSHNKLRMPGLRDNSIKNREVTRGVISQAFAHSQGQEQGLENSVAWMFAENITTGRKQGKSQMERYDVNGKLTRAQAAVFFKRFHDQSMSEWQAHSLLDLTPEGSNQYTEKVRELYEEKGITVYARGENGFGTADPEFYHLFQAYQLDVREYAVARTTEENFSLAARVGEALGAPVSANELRQALIRANETEEEIVISGVEIIPQKSDIFILWSEEE</sequence>
<accession>A0A1I2B0G4</accession>
<evidence type="ECO:0000259" key="2">
    <source>
        <dbReference type="PROSITE" id="PS51272"/>
    </source>
</evidence>
<keyword evidence="4" id="KW-1185">Reference proteome</keyword>
<proteinExistence type="predicted"/>
<dbReference type="OrthoDB" id="9790293at2"/>
<dbReference type="Pfam" id="PF00395">
    <property type="entry name" value="SLH"/>
    <property type="match status" value="1"/>
</dbReference>
<protein>
    <submittedName>
        <fullName evidence="3">S-layer homology domain-containing protein</fullName>
    </submittedName>
</protein>
<organism evidence="3 4">
    <name type="scientific">Alteribacillus iranensis</name>
    <dbReference type="NCBI Taxonomy" id="930128"/>
    <lineage>
        <taxon>Bacteria</taxon>
        <taxon>Bacillati</taxon>
        <taxon>Bacillota</taxon>
        <taxon>Bacilli</taxon>
        <taxon>Bacillales</taxon>
        <taxon>Bacillaceae</taxon>
        <taxon>Alteribacillus</taxon>
    </lineage>
</organism>
<dbReference type="InterPro" id="IPR001119">
    <property type="entry name" value="SLH_dom"/>
</dbReference>
<name>A0A1I2B0G4_9BACI</name>
<dbReference type="EMBL" id="FONT01000002">
    <property type="protein sequence ID" value="SFE49497.1"/>
    <property type="molecule type" value="Genomic_DNA"/>
</dbReference>
<dbReference type="STRING" id="930128.SAMN05192532_1028"/>
<evidence type="ECO:0000256" key="1">
    <source>
        <dbReference type="ARBA" id="ARBA00022729"/>
    </source>
</evidence>
<dbReference type="AlphaFoldDB" id="A0A1I2B0G4"/>
<dbReference type="Proteomes" id="UP000199516">
    <property type="component" value="Unassembled WGS sequence"/>
</dbReference>